<protein>
    <submittedName>
        <fullName evidence="1">Uncharacterized protein</fullName>
    </submittedName>
</protein>
<dbReference type="AlphaFoldDB" id="X1CPL7"/>
<name>X1CPL7_9ZZZZ</name>
<comment type="caution">
    <text evidence="1">The sequence shown here is derived from an EMBL/GenBank/DDBJ whole genome shotgun (WGS) entry which is preliminary data.</text>
</comment>
<feature type="non-terminal residue" evidence="1">
    <location>
        <position position="35"/>
    </location>
</feature>
<organism evidence="1">
    <name type="scientific">marine sediment metagenome</name>
    <dbReference type="NCBI Taxonomy" id="412755"/>
    <lineage>
        <taxon>unclassified sequences</taxon>
        <taxon>metagenomes</taxon>
        <taxon>ecological metagenomes</taxon>
    </lineage>
</organism>
<evidence type="ECO:0000313" key="1">
    <source>
        <dbReference type="EMBL" id="GAG94897.1"/>
    </source>
</evidence>
<gene>
    <name evidence="1" type="ORF">S01H4_48878</name>
</gene>
<sequence>MENKIMGFVRWATVSHGLIKTEGEHTASVLWEMDW</sequence>
<proteinExistence type="predicted"/>
<accession>X1CPL7</accession>
<reference evidence="1" key="1">
    <citation type="journal article" date="2014" name="Front. Microbiol.">
        <title>High frequency of phylogenetically diverse reductive dehalogenase-homologous genes in deep subseafloor sedimentary metagenomes.</title>
        <authorList>
            <person name="Kawai M."/>
            <person name="Futagami T."/>
            <person name="Toyoda A."/>
            <person name="Takaki Y."/>
            <person name="Nishi S."/>
            <person name="Hori S."/>
            <person name="Arai W."/>
            <person name="Tsubouchi T."/>
            <person name="Morono Y."/>
            <person name="Uchiyama I."/>
            <person name="Ito T."/>
            <person name="Fujiyama A."/>
            <person name="Inagaki F."/>
            <person name="Takami H."/>
        </authorList>
    </citation>
    <scope>NUCLEOTIDE SEQUENCE</scope>
    <source>
        <strain evidence="1">Expedition CK06-06</strain>
    </source>
</reference>
<dbReference type="EMBL" id="BART01027589">
    <property type="protein sequence ID" value="GAG94897.1"/>
    <property type="molecule type" value="Genomic_DNA"/>
</dbReference>